<evidence type="ECO:0000256" key="1">
    <source>
        <dbReference type="SAM" id="MobiDB-lite"/>
    </source>
</evidence>
<dbReference type="HOGENOM" id="CLU_2978554_0_0_1"/>
<name>M3XML4_MUSPF</name>
<dbReference type="InParanoid" id="M3XML4"/>
<dbReference type="EMBL" id="AEYP01091654">
    <property type="status" value="NOT_ANNOTATED_CDS"/>
    <property type="molecule type" value="Genomic_DNA"/>
</dbReference>
<dbReference type="EMBL" id="AEYP01091653">
    <property type="status" value="NOT_ANNOTATED_CDS"/>
    <property type="molecule type" value="Genomic_DNA"/>
</dbReference>
<reference evidence="2" key="1">
    <citation type="submission" date="2024-06" db="UniProtKB">
        <authorList>
            <consortium name="Ensembl"/>
        </authorList>
    </citation>
    <scope>IDENTIFICATION</scope>
</reference>
<accession>M3XML4</accession>
<dbReference type="AlphaFoldDB" id="M3XML4"/>
<organism evidence="2">
    <name type="scientific">Mustela putorius furo</name>
    <name type="common">European domestic ferret</name>
    <name type="synonym">Mustela furo</name>
    <dbReference type="NCBI Taxonomy" id="9669"/>
    <lineage>
        <taxon>Eukaryota</taxon>
        <taxon>Metazoa</taxon>
        <taxon>Chordata</taxon>
        <taxon>Craniata</taxon>
        <taxon>Vertebrata</taxon>
        <taxon>Euteleostomi</taxon>
        <taxon>Mammalia</taxon>
        <taxon>Eutheria</taxon>
        <taxon>Laurasiatheria</taxon>
        <taxon>Carnivora</taxon>
        <taxon>Caniformia</taxon>
        <taxon>Musteloidea</taxon>
        <taxon>Mustelidae</taxon>
        <taxon>Mustelinae</taxon>
        <taxon>Mustela</taxon>
    </lineage>
</organism>
<protein>
    <submittedName>
        <fullName evidence="2">Uncharacterized protein</fullName>
    </submittedName>
</protein>
<dbReference type="EMBL" id="AEYP01091652">
    <property type="status" value="NOT_ANNOTATED_CDS"/>
    <property type="molecule type" value="Genomic_DNA"/>
</dbReference>
<evidence type="ECO:0000313" key="2">
    <source>
        <dbReference type="Ensembl" id="ENSMPUP00000000314.1"/>
    </source>
</evidence>
<feature type="region of interest" description="Disordered" evidence="1">
    <location>
        <begin position="1"/>
        <end position="43"/>
    </location>
</feature>
<proteinExistence type="predicted"/>
<dbReference type="Ensembl" id="ENSMPUT00000000318.1">
    <property type="protein sequence ID" value="ENSMPUP00000000314.1"/>
    <property type="gene ID" value="ENSMPUG00000000316.1"/>
</dbReference>
<sequence>LKTPPAGTAWAARSSESPRTHTLRRAGGGSLRGRPPPSIWSMFPSSILQGKTILPILK</sequence>